<evidence type="ECO:0000313" key="3">
    <source>
        <dbReference type="EMBL" id="SEW21149.1"/>
    </source>
</evidence>
<dbReference type="InterPro" id="IPR002347">
    <property type="entry name" value="SDR_fam"/>
</dbReference>
<accession>A0A1I0Q2Q2</accession>
<dbReference type="OrthoDB" id="9790785at2"/>
<dbReference type="AlphaFoldDB" id="A0A1I0Q2Q2"/>
<dbReference type="Proteomes" id="UP000199650">
    <property type="component" value="Unassembled WGS sequence"/>
</dbReference>
<evidence type="ECO:0000256" key="1">
    <source>
        <dbReference type="ARBA" id="ARBA00006484"/>
    </source>
</evidence>
<gene>
    <name evidence="3" type="ORF">SAMN05444851_2164</name>
</gene>
<keyword evidence="2" id="KW-0560">Oxidoreductase</keyword>
<dbReference type="PRINTS" id="PR00081">
    <property type="entry name" value="GDHRDH"/>
</dbReference>
<dbReference type="EMBL" id="FOJB01000001">
    <property type="protein sequence ID" value="SEW21149.1"/>
    <property type="molecule type" value="Genomic_DNA"/>
</dbReference>
<reference evidence="3 4" key="1">
    <citation type="submission" date="2016-10" db="EMBL/GenBank/DDBJ databases">
        <authorList>
            <person name="de Groot N.N."/>
        </authorList>
    </citation>
    <scope>NUCLEOTIDE SEQUENCE [LARGE SCALE GENOMIC DNA]</scope>
    <source>
        <strain evidence="3 4">DSM 29439</strain>
    </source>
</reference>
<name>A0A1I0Q2Q2_9RHOB</name>
<dbReference type="Pfam" id="PF00106">
    <property type="entry name" value="adh_short"/>
    <property type="match status" value="1"/>
</dbReference>
<proteinExistence type="inferred from homology"/>
<evidence type="ECO:0000256" key="2">
    <source>
        <dbReference type="ARBA" id="ARBA00023002"/>
    </source>
</evidence>
<comment type="similarity">
    <text evidence="1">Belongs to the short-chain dehydrogenases/reductases (SDR) family.</text>
</comment>
<dbReference type="PANTHER" id="PTHR42760:SF133">
    <property type="entry name" value="3-OXOACYL-[ACYL-CARRIER-PROTEIN] REDUCTASE"/>
    <property type="match status" value="1"/>
</dbReference>
<evidence type="ECO:0000313" key="4">
    <source>
        <dbReference type="Proteomes" id="UP000199650"/>
    </source>
</evidence>
<dbReference type="CDD" id="cd05233">
    <property type="entry name" value="SDR_c"/>
    <property type="match status" value="1"/>
</dbReference>
<dbReference type="PANTHER" id="PTHR42760">
    <property type="entry name" value="SHORT-CHAIN DEHYDROGENASES/REDUCTASES FAMILY MEMBER"/>
    <property type="match status" value="1"/>
</dbReference>
<protein>
    <submittedName>
        <fullName evidence="3">NADP-dependent 3-hydroxy acid dehydrogenase YdfG</fullName>
    </submittedName>
</protein>
<dbReference type="InterPro" id="IPR036291">
    <property type="entry name" value="NAD(P)-bd_dom_sf"/>
</dbReference>
<dbReference type="SUPFAM" id="SSF51735">
    <property type="entry name" value="NAD(P)-binding Rossmann-fold domains"/>
    <property type="match status" value="1"/>
</dbReference>
<organism evidence="3 4">
    <name type="scientific">Aliiroseovarius sediminilitoris</name>
    <dbReference type="NCBI Taxonomy" id="1173584"/>
    <lineage>
        <taxon>Bacteria</taxon>
        <taxon>Pseudomonadati</taxon>
        <taxon>Pseudomonadota</taxon>
        <taxon>Alphaproteobacteria</taxon>
        <taxon>Rhodobacterales</taxon>
        <taxon>Paracoccaceae</taxon>
        <taxon>Aliiroseovarius</taxon>
    </lineage>
</organism>
<sequence>MTDTQKIALVTGASRGLGAALALELSRTHHVVAVGRTTGALEELDDRIKAQGGSATLAPMDITNRDAMAHLCRSIHDRWGPIDVWAHTAIYGPALMPTPDLDDKGWTQALNTNVEATRNLVFMVNALMTDDSTALFFADDHAGQKFFAGYGATKAAQMALVRSWAAENAKLGPRIVIAEPKPLATSMRARFFPGEDRSKLAPVEDEAKRILSEAGLA</sequence>
<dbReference type="STRING" id="1173584.SAMN05444851_2164"/>
<dbReference type="RefSeq" id="WP_091430534.1">
    <property type="nucleotide sequence ID" value="NZ_FOJB01000001.1"/>
</dbReference>
<dbReference type="GO" id="GO:0016616">
    <property type="term" value="F:oxidoreductase activity, acting on the CH-OH group of donors, NAD or NADP as acceptor"/>
    <property type="evidence" value="ECO:0007669"/>
    <property type="project" value="TreeGrafter"/>
</dbReference>
<keyword evidence="4" id="KW-1185">Reference proteome</keyword>
<dbReference type="Gene3D" id="3.40.50.720">
    <property type="entry name" value="NAD(P)-binding Rossmann-like Domain"/>
    <property type="match status" value="1"/>
</dbReference>